<dbReference type="InterPro" id="IPR011010">
    <property type="entry name" value="DNA_brk_join_enz"/>
</dbReference>
<organism evidence="8 9">
    <name type="scientific">Lutibacter agarilyticus</name>
    <dbReference type="NCBI Taxonomy" id="1109740"/>
    <lineage>
        <taxon>Bacteria</taxon>
        <taxon>Pseudomonadati</taxon>
        <taxon>Bacteroidota</taxon>
        <taxon>Flavobacteriia</taxon>
        <taxon>Flavobacteriales</taxon>
        <taxon>Flavobacteriaceae</taxon>
        <taxon>Lutibacter</taxon>
    </lineage>
</organism>
<dbReference type="PANTHER" id="PTHR30349">
    <property type="entry name" value="PHAGE INTEGRASE-RELATED"/>
    <property type="match status" value="1"/>
</dbReference>
<dbReference type="InterPro" id="IPR025269">
    <property type="entry name" value="SAM-like_dom"/>
</dbReference>
<dbReference type="InterPro" id="IPR035386">
    <property type="entry name" value="Arm-DNA-bind_5"/>
</dbReference>
<dbReference type="Pfam" id="PF17293">
    <property type="entry name" value="Arm-DNA-bind_5"/>
    <property type="match status" value="1"/>
</dbReference>
<feature type="domain" description="Tyr recombinase" evidence="6">
    <location>
        <begin position="182"/>
        <end position="352"/>
    </location>
</feature>
<evidence type="ECO:0000256" key="5">
    <source>
        <dbReference type="PROSITE-ProRule" id="PRU01248"/>
    </source>
</evidence>
<proteinExistence type="inferred from homology"/>
<comment type="similarity">
    <text evidence="1">Belongs to the 'phage' integrase family.</text>
</comment>
<dbReference type="PROSITE" id="PS51900">
    <property type="entry name" value="CB"/>
    <property type="match status" value="1"/>
</dbReference>
<evidence type="ECO:0000256" key="1">
    <source>
        <dbReference type="ARBA" id="ARBA00008857"/>
    </source>
</evidence>
<dbReference type="PANTHER" id="PTHR30349:SF64">
    <property type="entry name" value="PROPHAGE INTEGRASE INTD-RELATED"/>
    <property type="match status" value="1"/>
</dbReference>
<dbReference type="Gene3D" id="1.10.443.10">
    <property type="entry name" value="Intergrase catalytic core"/>
    <property type="match status" value="1"/>
</dbReference>
<gene>
    <name evidence="8" type="ORF">SAMN06265371_102242</name>
</gene>
<feature type="domain" description="Core-binding (CB)" evidence="7">
    <location>
        <begin position="78"/>
        <end position="158"/>
    </location>
</feature>
<dbReference type="InterPro" id="IPR010998">
    <property type="entry name" value="Integrase_recombinase_N"/>
</dbReference>
<dbReference type="Proteomes" id="UP000198384">
    <property type="component" value="Unassembled WGS sequence"/>
</dbReference>
<keyword evidence="3 5" id="KW-0238">DNA-binding</keyword>
<dbReference type="Pfam" id="PF13102">
    <property type="entry name" value="Phage_int_SAM_5"/>
    <property type="match status" value="1"/>
</dbReference>
<evidence type="ECO:0000256" key="4">
    <source>
        <dbReference type="ARBA" id="ARBA00023172"/>
    </source>
</evidence>
<protein>
    <submittedName>
        <fullName evidence="8">Site-specific recombinase XerD</fullName>
    </submittedName>
</protein>
<dbReference type="AlphaFoldDB" id="A0A238VY64"/>
<dbReference type="EMBL" id="FZNT01000002">
    <property type="protein sequence ID" value="SNR39285.1"/>
    <property type="molecule type" value="Genomic_DNA"/>
</dbReference>
<name>A0A238VY64_9FLAO</name>
<evidence type="ECO:0000259" key="6">
    <source>
        <dbReference type="PROSITE" id="PS51898"/>
    </source>
</evidence>
<dbReference type="InterPro" id="IPR013762">
    <property type="entry name" value="Integrase-like_cat_sf"/>
</dbReference>
<dbReference type="OrthoDB" id="9806835at2"/>
<dbReference type="SUPFAM" id="SSF56349">
    <property type="entry name" value="DNA breaking-rejoining enzymes"/>
    <property type="match status" value="1"/>
</dbReference>
<evidence type="ECO:0000259" key="7">
    <source>
        <dbReference type="PROSITE" id="PS51900"/>
    </source>
</evidence>
<dbReference type="RefSeq" id="WP_089380434.1">
    <property type="nucleotide sequence ID" value="NZ_FZNT01000002.1"/>
</dbReference>
<evidence type="ECO:0000313" key="8">
    <source>
        <dbReference type="EMBL" id="SNR39285.1"/>
    </source>
</evidence>
<dbReference type="GO" id="GO:0003677">
    <property type="term" value="F:DNA binding"/>
    <property type="evidence" value="ECO:0007669"/>
    <property type="project" value="UniProtKB-UniRule"/>
</dbReference>
<reference evidence="8 9" key="1">
    <citation type="submission" date="2017-06" db="EMBL/GenBank/DDBJ databases">
        <authorList>
            <person name="Kim H.J."/>
            <person name="Triplett B.A."/>
        </authorList>
    </citation>
    <scope>NUCLEOTIDE SEQUENCE [LARGE SCALE GENOMIC DNA]</scope>
    <source>
        <strain evidence="8 9">DSM 29150</strain>
    </source>
</reference>
<dbReference type="Pfam" id="PF00589">
    <property type="entry name" value="Phage_integrase"/>
    <property type="match status" value="1"/>
</dbReference>
<dbReference type="Gene3D" id="1.10.150.130">
    <property type="match status" value="1"/>
</dbReference>
<evidence type="ECO:0000313" key="9">
    <source>
        <dbReference type="Proteomes" id="UP000198384"/>
    </source>
</evidence>
<keyword evidence="2" id="KW-0229">DNA integration</keyword>
<dbReference type="GO" id="GO:0015074">
    <property type="term" value="P:DNA integration"/>
    <property type="evidence" value="ECO:0007669"/>
    <property type="project" value="UniProtKB-KW"/>
</dbReference>
<dbReference type="InterPro" id="IPR050090">
    <property type="entry name" value="Tyrosine_recombinase_XerCD"/>
</dbReference>
<evidence type="ECO:0000256" key="2">
    <source>
        <dbReference type="ARBA" id="ARBA00022908"/>
    </source>
</evidence>
<evidence type="ECO:0000256" key="3">
    <source>
        <dbReference type="ARBA" id="ARBA00023125"/>
    </source>
</evidence>
<dbReference type="GO" id="GO:0006310">
    <property type="term" value="P:DNA recombination"/>
    <property type="evidence" value="ECO:0007669"/>
    <property type="project" value="UniProtKB-KW"/>
</dbReference>
<accession>A0A238VY64</accession>
<dbReference type="InterPro" id="IPR002104">
    <property type="entry name" value="Integrase_catalytic"/>
</dbReference>
<keyword evidence="9" id="KW-1185">Reference proteome</keyword>
<dbReference type="PROSITE" id="PS51898">
    <property type="entry name" value="TYR_RECOMBINASE"/>
    <property type="match status" value="1"/>
</dbReference>
<dbReference type="InterPro" id="IPR044068">
    <property type="entry name" value="CB"/>
</dbReference>
<keyword evidence="4" id="KW-0233">DNA recombination</keyword>
<sequence length="359" mass="41373">MSVNLRTRTQSKGAIKYFLDINHNGKRYYDFLDIKIFPTDTKQIKADKKNLAELMRSNREIELLTESTSYVPKHLKGVNFFDFANDYIKNYKKKDVRMIQASLNYFKENVNDNNLAILQLTPTMMYGYKDYLTDECGLTGETPHNYFTRFKKILKSAELKGLLINNPTKEIKFRKTVGEGVLKKQILTTDELKTLVKTKCGNEETKKAFLFACYTGLGLAEIKVLTWKNVINGKLVTNREKTKQKVEIKLKEGLLKLIGEKQSKSAHIFKLVNDKNNSLSTNAINKCIKNWVERAKIEKHITFYCARHTFATQLLQYGANLKTVADAMGHTSTKSTIKYLNYIENLKDEAIDNLPDINF</sequence>
<dbReference type="CDD" id="cd01185">
    <property type="entry name" value="INTN1_C_like"/>
    <property type="match status" value="1"/>
</dbReference>